<evidence type="ECO:0000313" key="2">
    <source>
        <dbReference type="EMBL" id="KAK9715541.1"/>
    </source>
</evidence>
<feature type="transmembrane region" description="Helical" evidence="1">
    <location>
        <begin position="225"/>
        <end position="246"/>
    </location>
</feature>
<feature type="transmembrane region" description="Helical" evidence="1">
    <location>
        <begin position="12"/>
        <end position="32"/>
    </location>
</feature>
<sequence length="314" mass="34882">MSQDQTTKSIPFIPNFLSPLIFIFIDSIKLIFINHPKLFFYIYISAALPLSLSVASLSLSAVPRLLKLHIRRLEFLYQVVDIWVEAANVKETCELDLKQLYRYKLLHFIPVFIFSLFNLVAVVTAVASPAKKRSRPGFRALVSGLKARWAGPAVTCVVTAAFWVFWALVTAAVGDSSAAVKVLMTVIEIYVMAVFSVAGVVSVAEERAGVDAIRAGSGLMKGRRAVGWVLSGLILLTTSCIGREIVGVMDGQDLIGKKLTAEMRVGYMIGLMMLLGWVIMWSYVVITVYYCDCRKRHGVIRQDDVELVDANFEF</sequence>
<dbReference type="AlphaFoldDB" id="A0AAW1KCD6"/>
<feature type="transmembrane region" description="Helical" evidence="1">
    <location>
        <begin position="105"/>
        <end position="128"/>
    </location>
</feature>
<feature type="transmembrane region" description="Helical" evidence="1">
    <location>
        <begin position="266"/>
        <end position="291"/>
    </location>
</feature>
<keyword evidence="3" id="KW-1185">Reference proteome</keyword>
<dbReference type="Proteomes" id="UP001443914">
    <property type="component" value="Unassembled WGS sequence"/>
</dbReference>
<evidence type="ECO:0000313" key="3">
    <source>
        <dbReference type="Proteomes" id="UP001443914"/>
    </source>
</evidence>
<feature type="transmembrane region" description="Helical" evidence="1">
    <location>
        <begin position="179"/>
        <end position="204"/>
    </location>
</feature>
<evidence type="ECO:0000256" key="1">
    <source>
        <dbReference type="SAM" id="Phobius"/>
    </source>
</evidence>
<feature type="transmembrane region" description="Helical" evidence="1">
    <location>
        <begin position="39"/>
        <end position="62"/>
    </location>
</feature>
<evidence type="ECO:0008006" key="4">
    <source>
        <dbReference type="Google" id="ProtNLM"/>
    </source>
</evidence>
<comment type="caution">
    <text evidence="2">The sequence shown here is derived from an EMBL/GenBank/DDBJ whole genome shotgun (WGS) entry which is preliminary data.</text>
</comment>
<keyword evidence="1" id="KW-0472">Membrane</keyword>
<gene>
    <name evidence="2" type="ORF">RND81_06G171800</name>
</gene>
<feature type="transmembrane region" description="Helical" evidence="1">
    <location>
        <begin position="149"/>
        <end position="173"/>
    </location>
</feature>
<dbReference type="EMBL" id="JBDFQZ010000006">
    <property type="protein sequence ID" value="KAK9715541.1"/>
    <property type="molecule type" value="Genomic_DNA"/>
</dbReference>
<keyword evidence="1" id="KW-1133">Transmembrane helix</keyword>
<organism evidence="2 3">
    <name type="scientific">Saponaria officinalis</name>
    <name type="common">Common soapwort</name>
    <name type="synonym">Lychnis saponaria</name>
    <dbReference type="NCBI Taxonomy" id="3572"/>
    <lineage>
        <taxon>Eukaryota</taxon>
        <taxon>Viridiplantae</taxon>
        <taxon>Streptophyta</taxon>
        <taxon>Embryophyta</taxon>
        <taxon>Tracheophyta</taxon>
        <taxon>Spermatophyta</taxon>
        <taxon>Magnoliopsida</taxon>
        <taxon>eudicotyledons</taxon>
        <taxon>Gunneridae</taxon>
        <taxon>Pentapetalae</taxon>
        <taxon>Caryophyllales</taxon>
        <taxon>Caryophyllaceae</taxon>
        <taxon>Caryophylleae</taxon>
        <taxon>Saponaria</taxon>
    </lineage>
</organism>
<dbReference type="PANTHER" id="PTHR33133">
    <property type="entry name" value="OS08G0107100 PROTEIN-RELATED"/>
    <property type="match status" value="1"/>
</dbReference>
<keyword evidence="1" id="KW-0812">Transmembrane</keyword>
<name>A0AAW1KCD6_SAPOF</name>
<protein>
    <recommendedName>
        <fullName evidence="4">Transmembrane protein</fullName>
    </recommendedName>
</protein>
<proteinExistence type="predicted"/>
<reference evidence="2" key="1">
    <citation type="submission" date="2024-03" db="EMBL/GenBank/DDBJ databases">
        <title>WGS assembly of Saponaria officinalis var. Norfolk2.</title>
        <authorList>
            <person name="Jenkins J."/>
            <person name="Shu S."/>
            <person name="Grimwood J."/>
            <person name="Barry K."/>
            <person name="Goodstein D."/>
            <person name="Schmutz J."/>
            <person name="Leebens-Mack J."/>
            <person name="Osbourn A."/>
        </authorList>
    </citation>
    <scope>NUCLEOTIDE SEQUENCE [LARGE SCALE GENOMIC DNA]</scope>
    <source>
        <strain evidence="2">JIC</strain>
    </source>
</reference>
<dbReference type="PANTHER" id="PTHR33133:SF21">
    <property type="entry name" value="TRANSMEMBRANE PROTEIN"/>
    <property type="match status" value="1"/>
</dbReference>
<accession>A0AAW1KCD6</accession>